<gene>
    <name evidence="12" type="ORF">C1280_36215</name>
</gene>
<keyword evidence="8" id="KW-0443">Lipid metabolism</keyword>
<reference evidence="12 13" key="1">
    <citation type="submission" date="2018-01" db="EMBL/GenBank/DDBJ databases">
        <title>G. obscuriglobus.</title>
        <authorList>
            <person name="Franke J."/>
            <person name="Blomberg W."/>
            <person name="Selmecki A."/>
        </authorList>
    </citation>
    <scope>NUCLEOTIDE SEQUENCE [LARGE SCALE GENOMIC DNA]</scope>
    <source>
        <strain evidence="12 13">DSM 5831</strain>
    </source>
</reference>
<dbReference type="PANTHER" id="PTHR11351">
    <property type="entry name" value="ACYL-COA DESATURASE"/>
    <property type="match status" value="1"/>
</dbReference>
<dbReference type="Proteomes" id="UP000245802">
    <property type="component" value="Chromosome"/>
</dbReference>
<feature type="transmembrane region" description="Helical" evidence="10">
    <location>
        <begin position="156"/>
        <end position="177"/>
    </location>
</feature>
<dbReference type="AlphaFoldDB" id="A0A2Z3HE90"/>
<evidence type="ECO:0000256" key="5">
    <source>
        <dbReference type="ARBA" id="ARBA00022989"/>
    </source>
</evidence>
<feature type="transmembrane region" description="Helical" evidence="10">
    <location>
        <begin position="36"/>
        <end position="57"/>
    </location>
</feature>
<evidence type="ECO:0000256" key="4">
    <source>
        <dbReference type="ARBA" id="ARBA00022832"/>
    </source>
</evidence>
<dbReference type="OrthoDB" id="19906at2"/>
<sequence>MSWAAVLTGVFVPLAGVAVAAALAWRNGLLGWADVGLFLGMYVAVMLGTTVGFHRLFTHRSFETVKPVQFVLGVLGSMALQGPLLPWVGLHRIHHQHSDQDGDPHSPHAPGRRGFWGRFRAFWHAHIGWALPAETTDLERYAPDLLKSPMLRAVNALFPVWAALGMLIPAGIGYALGGWHGALTGFLWGGLARLFLGHHATWSVNSVCHLWGTRPYHSGDESRNNPVVGVLTMGEGWHNNHHAFPTSARHGLKWWQLDVSYYVIRLLATVGLAWNIKLPTARGLEVRRAAT</sequence>
<comment type="similarity">
    <text evidence="2">Belongs to the fatty acid desaturase type 2 family.</text>
</comment>
<evidence type="ECO:0000313" key="13">
    <source>
        <dbReference type="Proteomes" id="UP000245802"/>
    </source>
</evidence>
<protein>
    <submittedName>
        <fullName evidence="12">Acyl-CoA desaturase</fullName>
    </submittedName>
</protein>
<evidence type="ECO:0000256" key="3">
    <source>
        <dbReference type="ARBA" id="ARBA00022692"/>
    </source>
</evidence>
<evidence type="ECO:0000256" key="2">
    <source>
        <dbReference type="ARBA" id="ARBA00008749"/>
    </source>
</evidence>
<dbReference type="InterPro" id="IPR015876">
    <property type="entry name" value="Acyl-CoA_DS"/>
</dbReference>
<dbReference type="InterPro" id="IPR005804">
    <property type="entry name" value="FA_desaturase_dom"/>
</dbReference>
<evidence type="ECO:0000256" key="10">
    <source>
        <dbReference type="SAM" id="Phobius"/>
    </source>
</evidence>
<name>A0A2Z3HE90_9BACT</name>
<keyword evidence="5 10" id="KW-1133">Transmembrane helix</keyword>
<evidence type="ECO:0000256" key="1">
    <source>
        <dbReference type="ARBA" id="ARBA00004141"/>
    </source>
</evidence>
<evidence type="ECO:0000256" key="6">
    <source>
        <dbReference type="ARBA" id="ARBA00023002"/>
    </source>
</evidence>
<dbReference type="PRINTS" id="PR00075">
    <property type="entry name" value="FACDDSATRASE"/>
</dbReference>
<dbReference type="CDD" id="cd03505">
    <property type="entry name" value="Delta9-FADS-like"/>
    <property type="match status" value="1"/>
</dbReference>
<feature type="domain" description="Fatty acid desaturase" evidence="11">
    <location>
        <begin position="32"/>
        <end position="258"/>
    </location>
</feature>
<accession>A0A2Z3HE90</accession>
<keyword evidence="6" id="KW-0560">Oxidoreductase</keyword>
<dbReference type="GO" id="GO:0016020">
    <property type="term" value="C:membrane"/>
    <property type="evidence" value="ECO:0007669"/>
    <property type="project" value="UniProtKB-SubCell"/>
</dbReference>
<dbReference type="GO" id="GO:0006631">
    <property type="term" value="P:fatty acid metabolic process"/>
    <property type="evidence" value="ECO:0007669"/>
    <property type="project" value="UniProtKB-KW"/>
</dbReference>
<dbReference type="Pfam" id="PF00487">
    <property type="entry name" value="FA_desaturase"/>
    <property type="match status" value="1"/>
</dbReference>
<evidence type="ECO:0000256" key="7">
    <source>
        <dbReference type="ARBA" id="ARBA00023004"/>
    </source>
</evidence>
<evidence type="ECO:0000256" key="9">
    <source>
        <dbReference type="ARBA" id="ARBA00023136"/>
    </source>
</evidence>
<comment type="subcellular location">
    <subcellularLocation>
        <location evidence="1">Membrane</location>
        <topology evidence="1">Multi-pass membrane protein</topology>
    </subcellularLocation>
</comment>
<proteinExistence type="inferred from homology"/>
<keyword evidence="4" id="KW-0276">Fatty acid metabolism</keyword>
<evidence type="ECO:0000259" key="11">
    <source>
        <dbReference type="Pfam" id="PF00487"/>
    </source>
</evidence>
<evidence type="ECO:0000313" key="12">
    <source>
        <dbReference type="EMBL" id="AWM41907.1"/>
    </source>
</evidence>
<dbReference type="KEGG" id="gog:C1280_36215"/>
<dbReference type="GO" id="GO:0016717">
    <property type="term" value="F:oxidoreductase activity, acting on paired donors, with oxidation of a pair of donors resulting in the reduction of molecular oxygen to two molecules of water"/>
    <property type="evidence" value="ECO:0007669"/>
    <property type="project" value="InterPro"/>
</dbReference>
<organism evidence="12 13">
    <name type="scientific">Gemmata obscuriglobus</name>
    <dbReference type="NCBI Taxonomy" id="114"/>
    <lineage>
        <taxon>Bacteria</taxon>
        <taxon>Pseudomonadati</taxon>
        <taxon>Planctomycetota</taxon>
        <taxon>Planctomycetia</taxon>
        <taxon>Gemmatales</taxon>
        <taxon>Gemmataceae</taxon>
        <taxon>Gemmata</taxon>
    </lineage>
</organism>
<evidence type="ECO:0000256" key="8">
    <source>
        <dbReference type="ARBA" id="ARBA00023098"/>
    </source>
</evidence>
<keyword evidence="7" id="KW-0408">Iron</keyword>
<keyword evidence="13" id="KW-1185">Reference proteome</keyword>
<keyword evidence="9 10" id="KW-0472">Membrane</keyword>
<keyword evidence="3 10" id="KW-0812">Transmembrane</keyword>
<dbReference type="EMBL" id="CP025958">
    <property type="protein sequence ID" value="AWM41907.1"/>
    <property type="molecule type" value="Genomic_DNA"/>
</dbReference>
<dbReference type="PANTHER" id="PTHR11351:SF3">
    <property type="entry name" value="BLL4393 PROTEIN"/>
    <property type="match status" value="1"/>
</dbReference>